<feature type="domain" description="Response regulatory" evidence="2">
    <location>
        <begin position="5"/>
        <end position="120"/>
    </location>
</feature>
<evidence type="ECO:0000259" key="2">
    <source>
        <dbReference type="PROSITE" id="PS50110"/>
    </source>
</evidence>
<dbReference type="Pfam" id="PF00072">
    <property type="entry name" value="Response_reg"/>
    <property type="match status" value="1"/>
</dbReference>
<dbReference type="EMBL" id="UOFS01000049">
    <property type="protein sequence ID" value="VAX01632.1"/>
    <property type="molecule type" value="Genomic_DNA"/>
</dbReference>
<accession>A0A3B1ACB5</accession>
<gene>
    <name evidence="3" type="ORF">MNBD_GAMMA22-2041</name>
</gene>
<protein>
    <recommendedName>
        <fullName evidence="2">Response regulatory domain-containing protein</fullName>
    </recommendedName>
</protein>
<reference evidence="3" key="1">
    <citation type="submission" date="2018-06" db="EMBL/GenBank/DDBJ databases">
        <authorList>
            <person name="Zhirakovskaya E."/>
        </authorList>
    </citation>
    <scope>NUCLEOTIDE SEQUENCE</scope>
</reference>
<dbReference type="InterPro" id="IPR050595">
    <property type="entry name" value="Bact_response_regulator"/>
</dbReference>
<proteinExistence type="predicted"/>
<evidence type="ECO:0000256" key="1">
    <source>
        <dbReference type="ARBA" id="ARBA00022553"/>
    </source>
</evidence>
<dbReference type="GO" id="GO:0000160">
    <property type="term" value="P:phosphorelay signal transduction system"/>
    <property type="evidence" value="ECO:0007669"/>
    <property type="project" value="InterPro"/>
</dbReference>
<dbReference type="SMART" id="SM00448">
    <property type="entry name" value="REC"/>
    <property type="match status" value="1"/>
</dbReference>
<name>A0A3B1ACB5_9ZZZZ</name>
<dbReference type="PANTHER" id="PTHR44591">
    <property type="entry name" value="STRESS RESPONSE REGULATOR PROTEIN 1"/>
    <property type="match status" value="1"/>
</dbReference>
<keyword evidence="1" id="KW-0597">Phosphoprotein</keyword>
<dbReference type="Gene3D" id="3.40.50.2300">
    <property type="match status" value="1"/>
</dbReference>
<dbReference type="SUPFAM" id="SSF52172">
    <property type="entry name" value="CheY-like"/>
    <property type="match status" value="1"/>
</dbReference>
<evidence type="ECO:0000313" key="3">
    <source>
        <dbReference type="EMBL" id="VAX01632.1"/>
    </source>
</evidence>
<dbReference type="InterPro" id="IPR011006">
    <property type="entry name" value="CheY-like_superfamily"/>
</dbReference>
<dbReference type="PROSITE" id="PS50110">
    <property type="entry name" value="RESPONSE_REGULATORY"/>
    <property type="match status" value="1"/>
</dbReference>
<dbReference type="PANTHER" id="PTHR44591:SF3">
    <property type="entry name" value="RESPONSE REGULATORY DOMAIN-CONTAINING PROTEIN"/>
    <property type="match status" value="1"/>
</dbReference>
<dbReference type="InterPro" id="IPR001789">
    <property type="entry name" value="Sig_transdc_resp-reg_receiver"/>
</dbReference>
<sequence>MIGQKILVVDDQQINRDIIGKIMSDCYQLNFACTGEECIEISESWEPDVILMDINMPGMGGLAACKKIKELPGSGSLSVIFLSSMTEVDERLAGYEAGGDDYIAKPFNHDELVAKVKLALDNKTKIDGFKQTSNDAMSMAMTAMSQASDIGKILRFYQDSFAIDSLEELAFLLSETITSFGVNIISYFEINGESFYFSSSGVVKPLEQSAIENLRDKGRIYSFSKRTTFNYGAVSVLVVDMPIDDEIKYGELKDNIAIVVEGAQARVKALEVQFTREQKQKENIKIIKATKASLIALDEHQKESSRSHQELISSFISDVQDSFSRLGLTEAQENELMATMNIVKTESNKLFENDIAVREKIDAIMNALGK</sequence>
<organism evidence="3">
    <name type="scientific">hydrothermal vent metagenome</name>
    <dbReference type="NCBI Taxonomy" id="652676"/>
    <lineage>
        <taxon>unclassified sequences</taxon>
        <taxon>metagenomes</taxon>
        <taxon>ecological metagenomes</taxon>
    </lineage>
</organism>
<dbReference type="AlphaFoldDB" id="A0A3B1ACB5"/>